<organism evidence="4 5">
    <name type="scientific">Dreissena polymorpha</name>
    <name type="common">Zebra mussel</name>
    <name type="synonym">Mytilus polymorpha</name>
    <dbReference type="NCBI Taxonomy" id="45954"/>
    <lineage>
        <taxon>Eukaryota</taxon>
        <taxon>Metazoa</taxon>
        <taxon>Spiralia</taxon>
        <taxon>Lophotrochozoa</taxon>
        <taxon>Mollusca</taxon>
        <taxon>Bivalvia</taxon>
        <taxon>Autobranchia</taxon>
        <taxon>Heteroconchia</taxon>
        <taxon>Euheterodonta</taxon>
        <taxon>Imparidentia</taxon>
        <taxon>Neoheterodontei</taxon>
        <taxon>Myida</taxon>
        <taxon>Dreissenoidea</taxon>
        <taxon>Dreissenidae</taxon>
        <taxon>Dreissena</taxon>
    </lineage>
</organism>
<proteinExistence type="predicted"/>
<evidence type="ECO:0000313" key="4">
    <source>
        <dbReference type="EMBL" id="KAH3787786.1"/>
    </source>
</evidence>
<dbReference type="GO" id="GO:0005615">
    <property type="term" value="C:extracellular space"/>
    <property type="evidence" value="ECO:0007669"/>
    <property type="project" value="TreeGrafter"/>
</dbReference>
<comment type="caution">
    <text evidence="4">The sequence shown here is derived from an EMBL/GenBank/DDBJ whole genome shotgun (WGS) entry which is preliminary data.</text>
</comment>
<dbReference type="AlphaFoldDB" id="A0A9D4EXR1"/>
<dbReference type="Pfam" id="PF19272">
    <property type="entry name" value="ASMase_C"/>
    <property type="match status" value="1"/>
</dbReference>
<evidence type="ECO:0000256" key="1">
    <source>
        <dbReference type="ARBA" id="ARBA00022801"/>
    </source>
</evidence>
<name>A0A9D4EXR1_DREPO</name>
<dbReference type="EMBL" id="JAIWYP010000008">
    <property type="protein sequence ID" value="KAH3787786.1"/>
    <property type="molecule type" value="Genomic_DNA"/>
</dbReference>
<reference evidence="4" key="1">
    <citation type="journal article" date="2019" name="bioRxiv">
        <title>The Genome of the Zebra Mussel, Dreissena polymorpha: A Resource for Invasive Species Research.</title>
        <authorList>
            <person name="McCartney M.A."/>
            <person name="Auch B."/>
            <person name="Kono T."/>
            <person name="Mallez S."/>
            <person name="Zhang Y."/>
            <person name="Obille A."/>
            <person name="Becker A."/>
            <person name="Abrahante J.E."/>
            <person name="Garbe J."/>
            <person name="Badalamenti J.P."/>
            <person name="Herman A."/>
            <person name="Mangelson H."/>
            <person name="Liachko I."/>
            <person name="Sullivan S."/>
            <person name="Sone E.D."/>
            <person name="Koren S."/>
            <person name="Silverstein K.A.T."/>
            <person name="Beckman K.B."/>
            <person name="Gohl D.M."/>
        </authorList>
    </citation>
    <scope>NUCLEOTIDE SEQUENCE</scope>
    <source>
        <strain evidence="4">Duluth1</strain>
        <tissue evidence="4">Whole animal</tissue>
    </source>
</reference>
<dbReference type="Proteomes" id="UP000828390">
    <property type="component" value="Unassembled WGS sequence"/>
</dbReference>
<keyword evidence="5" id="KW-1185">Reference proteome</keyword>
<keyword evidence="2" id="KW-0325">Glycoprotein</keyword>
<evidence type="ECO:0000259" key="3">
    <source>
        <dbReference type="Pfam" id="PF19272"/>
    </source>
</evidence>
<sequence length="171" mass="19116">MAPIFIAHSVTPWRYVIPNQIGPAHNPGIRLVEYDRATGRPLDITQYYLDLQTANQNATANWEVEYEAKKANEILDLTADTLAKFATKIKDPGSKAFKNYWRFYTVSTPTELLEACVNDCDGAIYCGLTKFDIDSFRGCQMKMISGSSQLFSVGRMVTTFITSGLLIDIAL</sequence>
<dbReference type="InterPro" id="IPR045473">
    <property type="entry name" value="ASM_C"/>
</dbReference>
<evidence type="ECO:0000313" key="5">
    <source>
        <dbReference type="Proteomes" id="UP000828390"/>
    </source>
</evidence>
<dbReference type="PANTHER" id="PTHR10340">
    <property type="entry name" value="SPHINGOMYELIN PHOSPHODIESTERASE"/>
    <property type="match status" value="1"/>
</dbReference>
<keyword evidence="1" id="KW-0378">Hydrolase</keyword>
<accession>A0A9D4EXR1</accession>
<dbReference type="GO" id="GO:0008081">
    <property type="term" value="F:phosphoric diester hydrolase activity"/>
    <property type="evidence" value="ECO:0007669"/>
    <property type="project" value="TreeGrafter"/>
</dbReference>
<protein>
    <recommendedName>
        <fullName evidence="3">Sphingomyelin phosphodiesterase C-terminal domain-containing protein</fullName>
    </recommendedName>
</protein>
<feature type="domain" description="Sphingomyelin phosphodiesterase C-terminal" evidence="3">
    <location>
        <begin position="4"/>
        <end position="140"/>
    </location>
</feature>
<reference evidence="4" key="2">
    <citation type="submission" date="2020-11" db="EMBL/GenBank/DDBJ databases">
        <authorList>
            <person name="McCartney M.A."/>
            <person name="Auch B."/>
            <person name="Kono T."/>
            <person name="Mallez S."/>
            <person name="Becker A."/>
            <person name="Gohl D.M."/>
            <person name="Silverstein K.A.T."/>
            <person name="Koren S."/>
            <person name="Bechman K.B."/>
            <person name="Herman A."/>
            <person name="Abrahante J.E."/>
            <person name="Garbe J."/>
        </authorList>
    </citation>
    <scope>NUCLEOTIDE SEQUENCE</scope>
    <source>
        <strain evidence="4">Duluth1</strain>
        <tissue evidence="4">Whole animal</tissue>
    </source>
</reference>
<evidence type="ECO:0000256" key="2">
    <source>
        <dbReference type="ARBA" id="ARBA00023180"/>
    </source>
</evidence>
<gene>
    <name evidence="4" type="ORF">DPMN_165915</name>
</gene>
<dbReference type="PANTHER" id="PTHR10340:SF57">
    <property type="entry name" value="METALLOPHOS DOMAIN-CONTAINING PROTEIN"/>
    <property type="match status" value="1"/>
</dbReference>